<dbReference type="Proteomes" id="UP001049176">
    <property type="component" value="Chromosome 2"/>
</dbReference>
<dbReference type="GeneID" id="66073922"/>
<sequence length="338" mass="38495">MSNLPALHRIFGLFYIVTCFCSVLYGFSCLQAWWYFRSYASRDCWIVKSMVSAVMVCETIQMTLMSASMYQYCISGVFEDGLRTEGHKSIDIPIQQTFIVQFLFSPGIAIIVQMFYCFRIYKISMSKIVPTLLAAAGWTSCVIMYVLTGITLWKGQSFRDFLEPKMVILSTVMNASAAFCDIAISGVMVFYLHRRKSGIRSSTSMINRMILFSASTGMLTSLFALISLICEFTLPFTFTSILFYLLCGRLYTNSLLITLNGRLYIIEGSTTPQIGFRIPRIRKTRKRGGNQRKVLSTPMVTMIIEESVVTEKPEKVDEEENLTVRQHETPVDIETPRH</sequence>
<keyword evidence="5" id="KW-1185">Reference proteome</keyword>
<dbReference type="KEGG" id="more:E1B28_004846"/>
<keyword evidence="2" id="KW-0812">Transmembrane</keyword>
<protein>
    <recommendedName>
        <fullName evidence="3">DUF6534 domain-containing protein</fullName>
    </recommendedName>
</protein>
<feature type="domain" description="DUF6534" evidence="3">
    <location>
        <begin position="177"/>
        <end position="262"/>
    </location>
</feature>
<gene>
    <name evidence="4" type="ORF">E1B28_004846</name>
</gene>
<proteinExistence type="predicted"/>
<keyword evidence="2" id="KW-0472">Membrane</keyword>
<reference evidence="4" key="1">
    <citation type="journal article" date="2021" name="Genome Biol. Evol.">
        <title>The assembled and annotated genome of the fairy-ring fungus Marasmius oreades.</title>
        <authorList>
            <person name="Hiltunen M."/>
            <person name="Ament-Velasquez S.L."/>
            <person name="Johannesson H."/>
        </authorList>
    </citation>
    <scope>NUCLEOTIDE SEQUENCE</scope>
    <source>
        <strain evidence="4">03SP1</strain>
    </source>
</reference>
<dbReference type="PANTHER" id="PTHR40465:SF1">
    <property type="entry name" value="DUF6534 DOMAIN-CONTAINING PROTEIN"/>
    <property type="match status" value="1"/>
</dbReference>
<accession>A0A9P7UZI5</accession>
<evidence type="ECO:0000256" key="1">
    <source>
        <dbReference type="SAM" id="MobiDB-lite"/>
    </source>
</evidence>
<evidence type="ECO:0000313" key="4">
    <source>
        <dbReference type="EMBL" id="KAG7097504.1"/>
    </source>
</evidence>
<evidence type="ECO:0000313" key="5">
    <source>
        <dbReference type="Proteomes" id="UP001049176"/>
    </source>
</evidence>
<feature type="transmembrane region" description="Helical" evidence="2">
    <location>
        <begin position="167"/>
        <end position="193"/>
    </location>
</feature>
<keyword evidence="2" id="KW-1133">Transmembrane helix</keyword>
<dbReference type="PANTHER" id="PTHR40465">
    <property type="entry name" value="CHROMOSOME 1, WHOLE GENOME SHOTGUN SEQUENCE"/>
    <property type="match status" value="1"/>
</dbReference>
<dbReference type="OrthoDB" id="3263055at2759"/>
<dbReference type="EMBL" id="CM032182">
    <property type="protein sequence ID" value="KAG7097504.1"/>
    <property type="molecule type" value="Genomic_DNA"/>
</dbReference>
<name>A0A9P7UZI5_9AGAR</name>
<dbReference type="AlphaFoldDB" id="A0A9P7UZI5"/>
<dbReference type="Pfam" id="PF20152">
    <property type="entry name" value="DUF6534"/>
    <property type="match status" value="1"/>
</dbReference>
<feature type="transmembrane region" description="Helical" evidence="2">
    <location>
        <begin position="205"/>
        <end position="226"/>
    </location>
</feature>
<feature type="transmembrane region" description="Helical" evidence="2">
    <location>
        <begin position="12"/>
        <end position="36"/>
    </location>
</feature>
<feature type="transmembrane region" description="Helical" evidence="2">
    <location>
        <begin position="98"/>
        <end position="116"/>
    </location>
</feature>
<evidence type="ECO:0000256" key="2">
    <source>
        <dbReference type="SAM" id="Phobius"/>
    </source>
</evidence>
<evidence type="ECO:0000259" key="3">
    <source>
        <dbReference type="Pfam" id="PF20152"/>
    </source>
</evidence>
<feature type="region of interest" description="Disordered" evidence="1">
    <location>
        <begin position="315"/>
        <end position="338"/>
    </location>
</feature>
<organism evidence="4 5">
    <name type="scientific">Marasmius oreades</name>
    <name type="common">fairy-ring Marasmius</name>
    <dbReference type="NCBI Taxonomy" id="181124"/>
    <lineage>
        <taxon>Eukaryota</taxon>
        <taxon>Fungi</taxon>
        <taxon>Dikarya</taxon>
        <taxon>Basidiomycota</taxon>
        <taxon>Agaricomycotina</taxon>
        <taxon>Agaricomycetes</taxon>
        <taxon>Agaricomycetidae</taxon>
        <taxon>Agaricales</taxon>
        <taxon>Marasmiineae</taxon>
        <taxon>Marasmiaceae</taxon>
        <taxon>Marasmius</taxon>
    </lineage>
</organism>
<comment type="caution">
    <text evidence="4">The sequence shown here is derived from an EMBL/GenBank/DDBJ whole genome shotgun (WGS) entry which is preliminary data.</text>
</comment>
<feature type="transmembrane region" description="Helical" evidence="2">
    <location>
        <begin position="128"/>
        <end position="147"/>
    </location>
</feature>
<dbReference type="InterPro" id="IPR045339">
    <property type="entry name" value="DUF6534"/>
</dbReference>
<dbReference type="RefSeq" id="XP_043013974.1">
    <property type="nucleotide sequence ID" value="XM_043149368.1"/>
</dbReference>
<feature type="transmembrane region" description="Helical" evidence="2">
    <location>
        <begin position="232"/>
        <end position="252"/>
    </location>
</feature>
<feature type="compositionally biased region" description="Basic and acidic residues" evidence="1">
    <location>
        <begin position="325"/>
        <end position="338"/>
    </location>
</feature>